<evidence type="ECO:0000313" key="1">
    <source>
        <dbReference type="EMBL" id="PBK58524.1"/>
    </source>
</evidence>
<sequence>MSILKTRDSMSFLSTSPLQQSAECLPHWPDQNHDAISSSGLSRRLNPRLEVGVVVGGENIAGERLQRTSGKVGGLNVGEGRISDALESGTVPYQKTSRTSGCTSELRVIHHLKRLLLSRPAVLASRLPEFVMLSSCRLSTRFFRWRLFE</sequence>
<reference evidence="2" key="1">
    <citation type="journal article" date="2017" name="Nat. Ecol. Evol.">
        <title>Genome expansion and lineage-specific genetic innovations in the forest pathogenic fungi Armillaria.</title>
        <authorList>
            <person name="Sipos G."/>
            <person name="Prasanna A.N."/>
            <person name="Walter M.C."/>
            <person name="O'Connor E."/>
            <person name="Balint B."/>
            <person name="Krizsan K."/>
            <person name="Kiss B."/>
            <person name="Hess J."/>
            <person name="Varga T."/>
            <person name="Slot J."/>
            <person name="Riley R."/>
            <person name="Boka B."/>
            <person name="Rigling D."/>
            <person name="Barry K."/>
            <person name="Lee J."/>
            <person name="Mihaltcheva S."/>
            <person name="LaButti K."/>
            <person name="Lipzen A."/>
            <person name="Waldron R."/>
            <person name="Moloney N.M."/>
            <person name="Sperisen C."/>
            <person name="Kredics L."/>
            <person name="Vagvoelgyi C."/>
            <person name="Patrignani A."/>
            <person name="Fitzpatrick D."/>
            <person name="Nagy I."/>
            <person name="Doyle S."/>
            <person name="Anderson J.B."/>
            <person name="Grigoriev I.V."/>
            <person name="Gueldener U."/>
            <person name="Muensterkoetter M."/>
            <person name="Nagy L.G."/>
        </authorList>
    </citation>
    <scope>NUCLEOTIDE SEQUENCE [LARGE SCALE GENOMIC DNA]</scope>
    <source>
        <strain evidence="2">28-4</strain>
    </source>
</reference>
<protein>
    <submittedName>
        <fullName evidence="1">Uncharacterized protein</fullName>
    </submittedName>
</protein>
<accession>A0A2H3AP34</accession>
<evidence type="ECO:0000313" key="2">
    <source>
        <dbReference type="Proteomes" id="UP000218334"/>
    </source>
</evidence>
<name>A0A2H3AP34_9AGAR</name>
<dbReference type="AlphaFoldDB" id="A0A2H3AP34"/>
<dbReference type="EMBL" id="KZ293538">
    <property type="protein sequence ID" value="PBK58524.1"/>
    <property type="molecule type" value="Genomic_DNA"/>
</dbReference>
<gene>
    <name evidence="1" type="ORF">ARMSODRAFT_967633</name>
</gene>
<proteinExistence type="predicted"/>
<organism evidence="1 2">
    <name type="scientific">Armillaria solidipes</name>
    <dbReference type="NCBI Taxonomy" id="1076256"/>
    <lineage>
        <taxon>Eukaryota</taxon>
        <taxon>Fungi</taxon>
        <taxon>Dikarya</taxon>
        <taxon>Basidiomycota</taxon>
        <taxon>Agaricomycotina</taxon>
        <taxon>Agaricomycetes</taxon>
        <taxon>Agaricomycetidae</taxon>
        <taxon>Agaricales</taxon>
        <taxon>Marasmiineae</taxon>
        <taxon>Physalacriaceae</taxon>
        <taxon>Armillaria</taxon>
    </lineage>
</organism>
<dbReference type="Proteomes" id="UP000218334">
    <property type="component" value="Unassembled WGS sequence"/>
</dbReference>
<keyword evidence="2" id="KW-1185">Reference proteome</keyword>